<sequence>MSGTIATSGDSVIRMHKSVGEGARAAASSLPSVESEGMRVGHSAILEAALAETRAALEELARVADIGAGGAGALGDQDQESGRRFSEGVGYAPSVRPVEVRVV</sequence>
<dbReference type="GeneID" id="45764204"/>
<reference evidence="1 2" key="1">
    <citation type="submission" date="2015-09" db="EMBL/GenBank/DDBJ databases">
        <title>Genome Sequences of Mycobacterium immunogenum Isolates, Recuperated from a Chloraminated Drinking Water Distribution System Simulator Subjected to Episodes of Nitrification.</title>
        <authorList>
            <person name="Gomez-Alvarez V."/>
            <person name="Revetta R.P."/>
        </authorList>
    </citation>
    <scope>NUCLEOTIDE SEQUENCE [LARGE SCALE GENOMIC DNA]</scope>
    <source>
        <strain evidence="1 2">H076</strain>
    </source>
</reference>
<gene>
    <name evidence="1" type="ORF">AN912_20250</name>
</gene>
<accession>A0ABR5LNI9</accession>
<organism evidence="1 2">
    <name type="scientific">Mycobacteroides immunogenum</name>
    <dbReference type="NCBI Taxonomy" id="83262"/>
    <lineage>
        <taxon>Bacteria</taxon>
        <taxon>Bacillati</taxon>
        <taxon>Actinomycetota</taxon>
        <taxon>Actinomycetes</taxon>
        <taxon>Mycobacteriales</taxon>
        <taxon>Mycobacteriaceae</taxon>
        <taxon>Mycobacteroides</taxon>
    </lineage>
</organism>
<keyword evidence="2" id="KW-1185">Reference proteome</keyword>
<comment type="caution">
    <text evidence="1">The sequence shown here is derived from an EMBL/GenBank/DDBJ whole genome shotgun (WGS) entry which is preliminary data.</text>
</comment>
<evidence type="ECO:0000313" key="2">
    <source>
        <dbReference type="Proteomes" id="UP000037962"/>
    </source>
</evidence>
<proteinExistence type="predicted"/>
<evidence type="ECO:0000313" key="1">
    <source>
        <dbReference type="EMBL" id="KPG29704.1"/>
    </source>
</evidence>
<dbReference type="Proteomes" id="UP000037962">
    <property type="component" value="Unassembled WGS sequence"/>
</dbReference>
<protein>
    <submittedName>
        <fullName evidence="1">Uncharacterized protein</fullName>
    </submittedName>
</protein>
<dbReference type="EMBL" id="LJFS01000029">
    <property type="protein sequence ID" value="KPG29704.1"/>
    <property type="molecule type" value="Genomic_DNA"/>
</dbReference>
<name>A0ABR5LNI9_9MYCO</name>
<dbReference type="RefSeq" id="WP_043079594.1">
    <property type="nucleotide sequence ID" value="NZ_CP011530.1"/>
</dbReference>